<keyword evidence="2" id="KW-1185">Reference proteome</keyword>
<accession>A0ACC1N224</accession>
<proteinExistence type="predicted"/>
<name>A0ACC1N224_9APHY</name>
<protein>
    <submittedName>
        <fullName evidence="1">Uncharacterized protein</fullName>
    </submittedName>
</protein>
<organism evidence="1 2">
    <name type="scientific">Trametes sanguinea</name>
    <dbReference type="NCBI Taxonomy" id="158606"/>
    <lineage>
        <taxon>Eukaryota</taxon>
        <taxon>Fungi</taxon>
        <taxon>Dikarya</taxon>
        <taxon>Basidiomycota</taxon>
        <taxon>Agaricomycotina</taxon>
        <taxon>Agaricomycetes</taxon>
        <taxon>Polyporales</taxon>
        <taxon>Polyporaceae</taxon>
        <taxon>Trametes</taxon>
    </lineage>
</organism>
<dbReference type="Proteomes" id="UP001144978">
    <property type="component" value="Unassembled WGS sequence"/>
</dbReference>
<evidence type="ECO:0000313" key="1">
    <source>
        <dbReference type="EMBL" id="KAJ2972964.1"/>
    </source>
</evidence>
<sequence length="201" mass="22400">MTYSASARSSALLRVLQPQLDVQPALEPNPPPLLSSSAPFPGFLPSRPPTNSRSHSAWRMHPKDFPSRRLRTIRTAGCARYFPTPRLDVQSRNIQQSRLDSVLSTPSPLHIPTLSIQRGARDVVRRRRRDCDASNVASLWGRLIALRLPGVACPTLGGLLRFSRSRFNGWTTDLYRPCDSASSLAEARAFTVLAIPPHLWQ</sequence>
<evidence type="ECO:0000313" key="2">
    <source>
        <dbReference type="Proteomes" id="UP001144978"/>
    </source>
</evidence>
<reference evidence="1" key="1">
    <citation type="submission" date="2022-08" db="EMBL/GenBank/DDBJ databases">
        <title>Genome Sequence of Pycnoporus sanguineus.</title>
        <authorList>
            <person name="Buettner E."/>
        </authorList>
    </citation>
    <scope>NUCLEOTIDE SEQUENCE</scope>
    <source>
        <strain evidence="1">CG-C14</strain>
    </source>
</reference>
<gene>
    <name evidence="1" type="ORF">NUW54_g12160</name>
</gene>
<dbReference type="EMBL" id="JANSHE010005054">
    <property type="protein sequence ID" value="KAJ2972964.1"/>
    <property type="molecule type" value="Genomic_DNA"/>
</dbReference>
<comment type="caution">
    <text evidence="1">The sequence shown here is derived from an EMBL/GenBank/DDBJ whole genome shotgun (WGS) entry which is preliminary data.</text>
</comment>